<organism evidence="2 3">
    <name type="scientific">Gigaspora rosea</name>
    <dbReference type="NCBI Taxonomy" id="44941"/>
    <lineage>
        <taxon>Eukaryota</taxon>
        <taxon>Fungi</taxon>
        <taxon>Fungi incertae sedis</taxon>
        <taxon>Mucoromycota</taxon>
        <taxon>Glomeromycotina</taxon>
        <taxon>Glomeromycetes</taxon>
        <taxon>Diversisporales</taxon>
        <taxon>Gigasporaceae</taxon>
        <taxon>Gigaspora</taxon>
    </lineage>
</organism>
<dbReference type="InterPro" id="IPR053737">
    <property type="entry name" value="Type_II_TA_Toxin"/>
</dbReference>
<keyword evidence="3" id="KW-1185">Reference proteome</keyword>
<name>A0A397VB59_9GLOM</name>
<dbReference type="SUPFAM" id="SSF140931">
    <property type="entry name" value="Fic-like"/>
    <property type="match status" value="1"/>
</dbReference>
<reference evidence="2 3" key="1">
    <citation type="submission" date="2018-06" db="EMBL/GenBank/DDBJ databases">
        <title>Comparative genomics reveals the genomic features of Rhizophagus irregularis, R. cerebriforme, R. diaphanum and Gigaspora rosea, and their symbiotic lifestyle signature.</title>
        <authorList>
            <person name="Morin E."/>
            <person name="San Clemente H."/>
            <person name="Chen E.C.H."/>
            <person name="De La Providencia I."/>
            <person name="Hainaut M."/>
            <person name="Kuo A."/>
            <person name="Kohler A."/>
            <person name="Murat C."/>
            <person name="Tang N."/>
            <person name="Roy S."/>
            <person name="Loubradou J."/>
            <person name="Henrissat B."/>
            <person name="Grigoriev I.V."/>
            <person name="Corradi N."/>
            <person name="Roux C."/>
            <person name="Martin F.M."/>
        </authorList>
    </citation>
    <scope>NUCLEOTIDE SEQUENCE [LARGE SCALE GENOMIC DNA]</scope>
    <source>
        <strain evidence="2 3">DAOM 194757</strain>
    </source>
</reference>
<dbReference type="OrthoDB" id="2406964at2759"/>
<dbReference type="Pfam" id="PF02661">
    <property type="entry name" value="Fic"/>
    <property type="match status" value="1"/>
</dbReference>
<dbReference type="InterPro" id="IPR003812">
    <property type="entry name" value="Fido"/>
</dbReference>
<accession>A0A397VB59</accession>
<dbReference type="EMBL" id="QKWP01000671">
    <property type="protein sequence ID" value="RIB16506.1"/>
    <property type="molecule type" value="Genomic_DNA"/>
</dbReference>
<proteinExistence type="predicted"/>
<dbReference type="AlphaFoldDB" id="A0A397VB59"/>
<protein>
    <submittedName>
        <fullName evidence="2">Death-on-curing family protein</fullName>
    </submittedName>
</protein>
<evidence type="ECO:0000313" key="3">
    <source>
        <dbReference type="Proteomes" id="UP000266673"/>
    </source>
</evidence>
<evidence type="ECO:0000259" key="1">
    <source>
        <dbReference type="PROSITE" id="PS51459"/>
    </source>
</evidence>
<dbReference type="InterPro" id="IPR036597">
    <property type="entry name" value="Fido-like_dom_sf"/>
</dbReference>
<dbReference type="STRING" id="44941.A0A397VB59"/>
<dbReference type="PANTHER" id="PTHR39426:SF1">
    <property type="entry name" value="HOMOLOGY TO DEATH-ON-CURING PROTEIN OF PHAGE P1"/>
    <property type="match status" value="1"/>
</dbReference>
<gene>
    <name evidence="2" type="ORF">C2G38_2246976</name>
</gene>
<sequence>MNFIVPNNKKCSIDNFHNDNEPVWLDLDEFIKMHNLIMKGMGHKQFVRDIGLLESAFQRSKFMFFYDKASIFRMAAGLGESVIKNHAFLDGNKRAGHLAIFTFLLLNGYDLVVDKNLTEKMIINVAKSRINVDMLESWIVNNINPTRPIKTVFEFF</sequence>
<dbReference type="PROSITE" id="PS51459">
    <property type="entry name" value="FIDO"/>
    <property type="match status" value="1"/>
</dbReference>
<dbReference type="Proteomes" id="UP000266673">
    <property type="component" value="Unassembled WGS sequence"/>
</dbReference>
<dbReference type="InterPro" id="IPR006440">
    <property type="entry name" value="Doc"/>
</dbReference>
<dbReference type="Gene3D" id="1.20.120.1870">
    <property type="entry name" value="Fic/DOC protein, Fido domain"/>
    <property type="match status" value="1"/>
</dbReference>
<dbReference type="NCBIfam" id="TIGR01550">
    <property type="entry name" value="DOC_P1"/>
    <property type="match status" value="1"/>
</dbReference>
<feature type="domain" description="Fido" evidence="1">
    <location>
        <begin position="25"/>
        <end position="141"/>
    </location>
</feature>
<evidence type="ECO:0000313" key="2">
    <source>
        <dbReference type="EMBL" id="RIB16506.1"/>
    </source>
</evidence>
<dbReference type="PANTHER" id="PTHR39426">
    <property type="entry name" value="HOMOLOGY TO DEATH-ON-CURING PROTEIN OF PHAGE P1"/>
    <property type="match status" value="1"/>
</dbReference>
<dbReference type="GO" id="GO:0016301">
    <property type="term" value="F:kinase activity"/>
    <property type="evidence" value="ECO:0007669"/>
    <property type="project" value="InterPro"/>
</dbReference>
<comment type="caution">
    <text evidence="2">The sequence shown here is derived from an EMBL/GenBank/DDBJ whole genome shotgun (WGS) entry which is preliminary data.</text>
</comment>